<feature type="domain" description="SPIN-DOC-like zinc-finger" evidence="1">
    <location>
        <begin position="14"/>
        <end position="61"/>
    </location>
</feature>
<reference evidence="2" key="1">
    <citation type="submission" date="2022-07" db="EMBL/GenBank/DDBJ databases">
        <title>Chromosome-level genome of Muraenolepis orangiensis.</title>
        <authorList>
            <person name="Kim J."/>
        </authorList>
    </citation>
    <scope>NUCLEOTIDE SEQUENCE</scope>
    <source>
        <strain evidence="2">KU_S4_2022</strain>
        <tissue evidence="2">Muscle</tissue>
    </source>
</reference>
<dbReference type="Proteomes" id="UP001148018">
    <property type="component" value="Unassembled WGS sequence"/>
</dbReference>
<dbReference type="PANTHER" id="PTHR45913:SF9">
    <property type="entry name" value="GENERAL TRANSCRIPTION FACTOR II-I REPEAT DOMAIN-CONTAINING PROTEIN 2-LIKE-RELATED"/>
    <property type="match status" value="1"/>
</dbReference>
<keyword evidence="3" id="KW-1185">Reference proteome</keyword>
<evidence type="ECO:0000313" key="2">
    <source>
        <dbReference type="EMBL" id="KAJ3608832.1"/>
    </source>
</evidence>
<evidence type="ECO:0000313" key="3">
    <source>
        <dbReference type="Proteomes" id="UP001148018"/>
    </source>
</evidence>
<sequence length="99" mass="11346">MEEPRPSCKKRVSEDKVMCLICKQVNATLKKFTIKRHYDTNHKMYDKFMGKERTTKLEPFQRGLTAQQSVFTNLAESGEAITQASYVVALNCQAEQAVQ</sequence>
<dbReference type="OrthoDB" id="10061052at2759"/>
<accession>A0A9Q0IPZ0</accession>
<dbReference type="EMBL" id="JANIIK010000039">
    <property type="protein sequence ID" value="KAJ3608832.1"/>
    <property type="molecule type" value="Genomic_DNA"/>
</dbReference>
<protein>
    <recommendedName>
        <fullName evidence="1">SPIN-DOC-like zinc-finger domain-containing protein</fullName>
    </recommendedName>
</protein>
<dbReference type="AlphaFoldDB" id="A0A9Q0IPZ0"/>
<comment type="caution">
    <text evidence="2">The sequence shown here is derived from an EMBL/GenBank/DDBJ whole genome shotgun (WGS) entry which is preliminary data.</text>
</comment>
<evidence type="ECO:0000259" key="1">
    <source>
        <dbReference type="Pfam" id="PF18658"/>
    </source>
</evidence>
<gene>
    <name evidence="2" type="ORF">NHX12_023362</name>
</gene>
<dbReference type="InterPro" id="IPR040647">
    <property type="entry name" value="SPIN-DOC_Znf-C2H2"/>
</dbReference>
<organism evidence="2 3">
    <name type="scientific">Muraenolepis orangiensis</name>
    <name type="common">Patagonian moray cod</name>
    <dbReference type="NCBI Taxonomy" id="630683"/>
    <lineage>
        <taxon>Eukaryota</taxon>
        <taxon>Metazoa</taxon>
        <taxon>Chordata</taxon>
        <taxon>Craniata</taxon>
        <taxon>Vertebrata</taxon>
        <taxon>Euteleostomi</taxon>
        <taxon>Actinopterygii</taxon>
        <taxon>Neopterygii</taxon>
        <taxon>Teleostei</taxon>
        <taxon>Neoteleostei</taxon>
        <taxon>Acanthomorphata</taxon>
        <taxon>Zeiogadaria</taxon>
        <taxon>Gadariae</taxon>
        <taxon>Gadiformes</taxon>
        <taxon>Muraenolepidoidei</taxon>
        <taxon>Muraenolepididae</taxon>
        <taxon>Muraenolepis</taxon>
    </lineage>
</organism>
<dbReference type="Pfam" id="PF18658">
    <property type="entry name" value="zf-C2H2_12"/>
    <property type="match status" value="1"/>
</dbReference>
<name>A0A9Q0IPZ0_9TELE</name>
<proteinExistence type="predicted"/>
<dbReference type="PANTHER" id="PTHR45913">
    <property type="entry name" value="EPM2A-INTERACTING PROTEIN 1"/>
    <property type="match status" value="1"/>
</dbReference>